<accession>A0AA38CTY4</accession>
<organism evidence="2 3">
    <name type="scientific">Litorihabitans aurantiacus</name>
    <dbReference type="NCBI Taxonomy" id="1930061"/>
    <lineage>
        <taxon>Bacteria</taxon>
        <taxon>Bacillati</taxon>
        <taxon>Actinomycetota</taxon>
        <taxon>Actinomycetes</taxon>
        <taxon>Micrococcales</taxon>
        <taxon>Beutenbergiaceae</taxon>
        <taxon>Litorihabitans</taxon>
    </lineage>
</organism>
<comment type="caution">
    <text evidence="2">The sequence shown here is derived from an EMBL/GenBank/DDBJ whole genome shotgun (WGS) entry which is preliminary data.</text>
</comment>
<keyword evidence="1" id="KW-0812">Transmembrane</keyword>
<keyword evidence="1" id="KW-0472">Membrane</keyword>
<reference evidence="2" key="2">
    <citation type="submission" date="2023-02" db="EMBL/GenBank/DDBJ databases">
        <authorList>
            <person name="Sun Q."/>
            <person name="Mori K."/>
        </authorList>
    </citation>
    <scope>NUCLEOTIDE SEQUENCE</scope>
    <source>
        <strain evidence="2">NBRC 112290</strain>
    </source>
</reference>
<feature type="transmembrane region" description="Helical" evidence="1">
    <location>
        <begin position="12"/>
        <end position="30"/>
    </location>
</feature>
<evidence type="ECO:0000313" key="2">
    <source>
        <dbReference type="EMBL" id="GMA32217.1"/>
    </source>
</evidence>
<evidence type="ECO:0000256" key="1">
    <source>
        <dbReference type="SAM" id="Phobius"/>
    </source>
</evidence>
<dbReference type="RefSeq" id="WP_284250920.1">
    <property type="nucleotide sequence ID" value="NZ_BSUM01000001.1"/>
</dbReference>
<dbReference type="Proteomes" id="UP001157161">
    <property type="component" value="Unassembled WGS sequence"/>
</dbReference>
<protein>
    <submittedName>
        <fullName evidence="2">Uncharacterized protein</fullName>
    </submittedName>
</protein>
<keyword evidence="3" id="KW-1185">Reference proteome</keyword>
<evidence type="ECO:0000313" key="3">
    <source>
        <dbReference type="Proteomes" id="UP001157161"/>
    </source>
</evidence>
<keyword evidence="1" id="KW-1133">Transmembrane helix</keyword>
<name>A0AA38CTY4_9MICO</name>
<sequence length="63" mass="6304">MSRGPRPGTVIWGLLVIAVGVLTIVASTGISLDLELAAIIGLAAAGGLLLLTAVLGAARARRR</sequence>
<gene>
    <name evidence="2" type="ORF">GCM10025875_22090</name>
</gene>
<dbReference type="EMBL" id="BSUM01000001">
    <property type="protein sequence ID" value="GMA32217.1"/>
    <property type="molecule type" value="Genomic_DNA"/>
</dbReference>
<reference evidence="2" key="1">
    <citation type="journal article" date="2014" name="Int. J. Syst. Evol. Microbiol.">
        <title>Complete genome sequence of Corynebacterium casei LMG S-19264T (=DSM 44701T), isolated from a smear-ripened cheese.</title>
        <authorList>
            <consortium name="US DOE Joint Genome Institute (JGI-PGF)"/>
            <person name="Walter F."/>
            <person name="Albersmeier A."/>
            <person name="Kalinowski J."/>
            <person name="Ruckert C."/>
        </authorList>
    </citation>
    <scope>NUCLEOTIDE SEQUENCE</scope>
    <source>
        <strain evidence="2">NBRC 112290</strain>
    </source>
</reference>
<dbReference type="AlphaFoldDB" id="A0AA38CTY4"/>
<proteinExistence type="predicted"/>
<feature type="transmembrane region" description="Helical" evidence="1">
    <location>
        <begin position="36"/>
        <end position="58"/>
    </location>
</feature>